<protein>
    <submittedName>
        <fullName evidence="1">Uncharacterized protein</fullName>
    </submittedName>
</protein>
<reference evidence="1 2" key="1">
    <citation type="journal article" date="2018" name="Front. Plant Sci.">
        <title>Red Clover (Trifolium pratense) and Zigzag Clover (T. medium) - A Picture of Genomic Similarities and Differences.</title>
        <authorList>
            <person name="Dluhosova J."/>
            <person name="Istvanek J."/>
            <person name="Nedelnik J."/>
            <person name="Repkova J."/>
        </authorList>
    </citation>
    <scope>NUCLEOTIDE SEQUENCE [LARGE SCALE GENOMIC DNA]</scope>
    <source>
        <strain evidence="2">cv. 10/8</strain>
        <tissue evidence="1">Leaf</tissue>
    </source>
</reference>
<sequence length="49" mass="5574">GQDQAEFLQCLFGEKDLRPVGIWLSLGLVLFSDVRSKMGTDQIFLRGCW</sequence>
<dbReference type="EMBL" id="LXQA011256252">
    <property type="protein sequence ID" value="MCI90858.1"/>
    <property type="molecule type" value="Genomic_DNA"/>
</dbReference>
<feature type="non-terminal residue" evidence="1">
    <location>
        <position position="1"/>
    </location>
</feature>
<name>A0A392VR27_9FABA</name>
<evidence type="ECO:0000313" key="2">
    <source>
        <dbReference type="Proteomes" id="UP000265520"/>
    </source>
</evidence>
<accession>A0A392VR27</accession>
<proteinExistence type="predicted"/>
<dbReference type="AlphaFoldDB" id="A0A392VR27"/>
<evidence type="ECO:0000313" key="1">
    <source>
        <dbReference type="EMBL" id="MCI90858.1"/>
    </source>
</evidence>
<dbReference type="Proteomes" id="UP000265520">
    <property type="component" value="Unassembled WGS sequence"/>
</dbReference>
<organism evidence="1 2">
    <name type="scientific">Trifolium medium</name>
    <dbReference type="NCBI Taxonomy" id="97028"/>
    <lineage>
        <taxon>Eukaryota</taxon>
        <taxon>Viridiplantae</taxon>
        <taxon>Streptophyta</taxon>
        <taxon>Embryophyta</taxon>
        <taxon>Tracheophyta</taxon>
        <taxon>Spermatophyta</taxon>
        <taxon>Magnoliopsida</taxon>
        <taxon>eudicotyledons</taxon>
        <taxon>Gunneridae</taxon>
        <taxon>Pentapetalae</taxon>
        <taxon>rosids</taxon>
        <taxon>fabids</taxon>
        <taxon>Fabales</taxon>
        <taxon>Fabaceae</taxon>
        <taxon>Papilionoideae</taxon>
        <taxon>50 kb inversion clade</taxon>
        <taxon>NPAAA clade</taxon>
        <taxon>Hologalegina</taxon>
        <taxon>IRL clade</taxon>
        <taxon>Trifolieae</taxon>
        <taxon>Trifolium</taxon>
    </lineage>
</organism>
<keyword evidence="2" id="KW-1185">Reference proteome</keyword>
<comment type="caution">
    <text evidence="1">The sequence shown here is derived from an EMBL/GenBank/DDBJ whole genome shotgun (WGS) entry which is preliminary data.</text>
</comment>